<evidence type="ECO:0000313" key="4">
    <source>
        <dbReference type="Proteomes" id="UP000567885"/>
    </source>
</evidence>
<dbReference type="EMBL" id="JAAGWQ010000404">
    <property type="protein sequence ID" value="KAF5655761.1"/>
    <property type="molecule type" value="Genomic_DNA"/>
</dbReference>
<comment type="caution">
    <text evidence="1">Lacks conserved residue(s) required for the propagation of feature annotation.</text>
</comment>
<feature type="region of interest" description="C-terminal hotdog fold" evidence="1">
    <location>
        <begin position="115"/>
        <end position="175"/>
    </location>
</feature>
<accession>A0A8H5SRP5</accession>
<evidence type="ECO:0000256" key="1">
    <source>
        <dbReference type="PROSITE-ProRule" id="PRU01363"/>
    </source>
</evidence>
<gene>
    <name evidence="3" type="ORF">FHETE_11148</name>
</gene>
<keyword evidence="4" id="KW-1185">Reference proteome</keyword>
<dbReference type="Gene3D" id="3.10.129.110">
    <property type="entry name" value="Polyketide synthase dehydratase"/>
    <property type="match status" value="1"/>
</dbReference>
<feature type="region of interest" description="N-terminal hotdog fold" evidence="1">
    <location>
        <begin position="1"/>
        <end position="103"/>
    </location>
</feature>
<name>A0A8H5SRP5_FUSHE</name>
<proteinExistence type="predicted"/>
<dbReference type="AlphaFoldDB" id="A0A8H5SRP5"/>
<comment type="caution">
    <text evidence="3">The sequence shown here is derived from an EMBL/GenBank/DDBJ whole genome shotgun (WGS) entry which is preliminary data.</text>
</comment>
<dbReference type="Proteomes" id="UP000567885">
    <property type="component" value="Unassembled WGS sequence"/>
</dbReference>
<reference evidence="3 4" key="1">
    <citation type="submission" date="2020-05" db="EMBL/GenBank/DDBJ databases">
        <title>Identification and distribution of gene clusters putatively required for synthesis of sphingolipid metabolism inhibitors in phylogenetically diverse species of the filamentous fungus Fusarium.</title>
        <authorList>
            <person name="Kim H.-S."/>
            <person name="Busman M."/>
            <person name="Brown D.W."/>
            <person name="Divon H."/>
            <person name="Uhlig S."/>
            <person name="Proctor R.H."/>
        </authorList>
    </citation>
    <scope>NUCLEOTIDE SEQUENCE [LARGE SCALE GENOMIC DNA]</scope>
    <source>
        <strain evidence="3 4">NRRL 20693</strain>
    </source>
</reference>
<feature type="domain" description="PKS/mFAS DH" evidence="2">
    <location>
        <begin position="1"/>
        <end position="175"/>
    </location>
</feature>
<protein>
    <submittedName>
        <fullName evidence="3">Polyketide synthase</fullName>
    </submittedName>
</protein>
<sequence length="175" mass="19624">MTSDAVFSTAGYITMAVEAAKRLYQESPASATITGFFLWKVDAKATLRVPKDDTEIEFILSTDLSSNAKSLEWTRFTIVSVTRDSSHWIEHCTGQAKVEVGLNTKVNIINTETDARITGISAWYSRFAEIGIGYRSEFQVHADQPLKEEIQITPSIISPWTPFSSWVWFYATVVS</sequence>
<dbReference type="InterPro" id="IPR049900">
    <property type="entry name" value="PKS_mFAS_DH"/>
</dbReference>
<organism evidence="3 4">
    <name type="scientific">Fusarium heterosporum</name>
    <dbReference type="NCBI Taxonomy" id="42747"/>
    <lineage>
        <taxon>Eukaryota</taxon>
        <taxon>Fungi</taxon>
        <taxon>Dikarya</taxon>
        <taxon>Ascomycota</taxon>
        <taxon>Pezizomycotina</taxon>
        <taxon>Sordariomycetes</taxon>
        <taxon>Hypocreomycetidae</taxon>
        <taxon>Hypocreales</taxon>
        <taxon>Nectriaceae</taxon>
        <taxon>Fusarium</taxon>
        <taxon>Fusarium heterosporum species complex</taxon>
    </lineage>
</organism>
<evidence type="ECO:0000313" key="3">
    <source>
        <dbReference type="EMBL" id="KAF5655761.1"/>
    </source>
</evidence>
<dbReference type="InterPro" id="IPR042104">
    <property type="entry name" value="PKS_dehydratase_sf"/>
</dbReference>
<dbReference type="PROSITE" id="PS52019">
    <property type="entry name" value="PKS_MFAS_DH"/>
    <property type="match status" value="1"/>
</dbReference>
<evidence type="ECO:0000259" key="2">
    <source>
        <dbReference type="PROSITE" id="PS52019"/>
    </source>
</evidence>